<proteinExistence type="inferred from homology"/>
<evidence type="ECO:0000256" key="3">
    <source>
        <dbReference type="ARBA" id="ARBA00022606"/>
    </source>
</evidence>
<dbReference type="Gene3D" id="1.20.1070.10">
    <property type="entry name" value="Rhodopsin 7-helix transmembrane proteins"/>
    <property type="match status" value="1"/>
</dbReference>
<evidence type="ECO:0000256" key="10">
    <source>
        <dbReference type="ARBA" id="ARBA00023170"/>
    </source>
</evidence>
<keyword evidence="17" id="KW-1185">Reference proteome</keyword>
<evidence type="ECO:0000313" key="16">
    <source>
        <dbReference type="Ensembl" id="ENSGWIP00000016777.1"/>
    </source>
</evidence>
<keyword evidence="11" id="KW-0325">Glycoprotein</keyword>
<keyword evidence="5 14" id="KW-0552">Olfaction</keyword>
<evidence type="ECO:0000259" key="15">
    <source>
        <dbReference type="PROSITE" id="PS50262"/>
    </source>
</evidence>
<keyword evidence="7 13" id="KW-0297">G-protein coupled receptor</keyword>
<keyword evidence="6 14" id="KW-1133">Transmembrane helix</keyword>
<feature type="transmembrane region" description="Helical" evidence="14">
    <location>
        <begin position="94"/>
        <end position="113"/>
    </location>
</feature>
<feature type="transmembrane region" description="Helical" evidence="14">
    <location>
        <begin position="269"/>
        <end position="290"/>
    </location>
</feature>
<evidence type="ECO:0000256" key="6">
    <source>
        <dbReference type="ARBA" id="ARBA00022989"/>
    </source>
</evidence>
<feature type="transmembrane region" description="Helical" evidence="14">
    <location>
        <begin position="51"/>
        <end position="73"/>
    </location>
</feature>
<dbReference type="Proteomes" id="UP000694680">
    <property type="component" value="Chromosome 14"/>
</dbReference>
<feature type="domain" description="G-protein coupled receptors family 1 profile" evidence="15">
    <location>
        <begin position="35"/>
        <end position="283"/>
    </location>
</feature>
<protein>
    <recommendedName>
        <fullName evidence="14">Olfactory receptor</fullName>
    </recommendedName>
</protein>
<evidence type="ECO:0000256" key="5">
    <source>
        <dbReference type="ARBA" id="ARBA00022725"/>
    </source>
</evidence>
<dbReference type="GO" id="GO:0005549">
    <property type="term" value="F:odorant binding"/>
    <property type="evidence" value="ECO:0007669"/>
    <property type="project" value="TreeGrafter"/>
</dbReference>
<evidence type="ECO:0000256" key="12">
    <source>
        <dbReference type="ARBA" id="ARBA00023224"/>
    </source>
</evidence>
<dbReference type="Ensembl" id="ENSGWIT00000018530.1">
    <property type="protein sequence ID" value="ENSGWIP00000016777.1"/>
    <property type="gene ID" value="ENSGWIG00000009389.1"/>
</dbReference>
<keyword evidence="10 13" id="KW-0675">Receptor</keyword>
<dbReference type="SUPFAM" id="SSF81321">
    <property type="entry name" value="Family A G protein-coupled receptor-like"/>
    <property type="match status" value="1"/>
</dbReference>
<comment type="subcellular location">
    <subcellularLocation>
        <location evidence="1 14">Cell membrane</location>
        <topology evidence="1 14">Multi-pass membrane protein</topology>
    </subcellularLocation>
</comment>
<evidence type="ECO:0000256" key="13">
    <source>
        <dbReference type="RuleBase" id="RU000688"/>
    </source>
</evidence>
<dbReference type="InterPro" id="IPR017452">
    <property type="entry name" value="GPCR_Rhodpsn_7TM"/>
</dbReference>
<evidence type="ECO:0000256" key="4">
    <source>
        <dbReference type="ARBA" id="ARBA00022692"/>
    </source>
</evidence>
<dbReference type="Pfam" id="PF13853">
    <property type="entry name" value="7tm_4"/>
    <property type="match status" value="1"/>
</dbReference>
<keyword evidence="4 13" id="KW-0812">Transmembrane</keyword>
<dbReference type="PANTHER" id="PTHR26451">
    <property type="entry name" value="G_PROTEIN_RECEP_F1_2 DOMAIN-CONTAINING PROTEIN"/>
    <property type="match status" value="1"/>
</dbReference>
<dbReference type="GO" id="GO:0004984">
    <property type="term" value="F:olfactory receptor activity"/>
    <property type="evidence" value="ECO:0007669"/>
    <property type="project" value="InterPro"/>
</dbReference>
<dbReference type="GO" id="GO:0004930">
    <property type="term" value="F:G protein-coupled receptor activity"/>
    <property type="evidence" value="ECO:0007669"/>
    <property type="project" value="UniProtKB-KW"/>
</dbReference>
<accession>A0A8C5E5H5</accession>
<keyword evidence="8 14" id="KW-0472">Membrane</keyword>
<feature type="transmembrane region" description="Helical" evidence="14">
    <location>
        <begin position="21"/>
        <end position="45"/>
    </location>
</feature>
<reference evidence="16" key="1">
    <citation type="submission" date="2020-06" db="EMBL/GenBank/DDBJ databases">
        <authorList>
            <consortium name="Wellcome Sanger Institute Data Sharing"/>
        </authorList>
    </citation>
    <scope>NUCLEOTIDE SEQUENCE [LARGE SCALE GENOMIC DNA]</scope>
</reference>
<dbReference type="PRINTS" id="PR00237">
    <property type="entry name" value="GPCRRHODOPSN"/>
</dbReference>
<keyword evidence="12 13" id="KW-0807">Transducer</keyword>
<organism evidence="16 17">
    <name type="scientific">Gouania willdenowi</name>
    <name type="common">Blunt-snouted clingfish</name>
    <name type="synonym">Lepadogaster willdenowi</name>
    <dbReference type="NCBI Taxonomy" id="441366"/>
    <lineage>
        <taxon>Eukaryota</taxon>
        <taxon>Metazoa</taxon>
        <taxon>Chordata</taxon>
        <taxon>Craniata</taxon>
        <taxon>Vertebrata</taxon>
        <taxon>Euteleostomi</taxon>
        <taxon>Actinopterygii</taxon>
        <taxon>Neopterygii</taxon>
        <taxon>Teleostei</taxon>
        <taxon>Neoteleostei</taxon>
        <taxon>Acanthomorphata</taxon>
        <taxon>Ovalentaria</taxon>
        <taxon>Blenniimorphae</taxon>
        <taxon>Blenniiformes</taxon>
        <taxon>Gobiesocoidei</taxon>
        <taxon>Gobiesocidae</taxon>
        <taxon>Gobiesocinae</taxon>
        <taxon>Gouania</taxon>
    </lineage>
</organism>
<evidence type="ECO:0000256" key="8">
    <source>
        <dbReference type="ARBA" id="ARBA00023136"/>
    </source>
</evidence>
<evidence type="ECO:0000256" key="2">
    <source>
        <dbReference type="ARBA" id="ARBA00022475"/>
    </source>
</evidence>
<dbReference type="AlphaFoldDB" id="A0A8C5E5H5"/>
<evidence type="ECO:0000256" key="11">
    <source>
        <dbReference type="ARBA" id="ARBA00023180"/>
    </source>
</evidence>
<dbReference type="FunFam" id="1.20.1070.10:FF:000024">
    <property type="entry name" value="Olfactory receptor"/>
    <property type="match status" value="1"/>
</dbReference>
<reference evidence="16" key="2">
    <citation type="submission" date="2025-08" db="UniProtKB">
        <authorList>
            <consortium name="Ensembl"/>
        </authorList>
    </citation>
    <scope>IDENTIFICATION</scope>
</reference>
<dbReference type="PRINTS" id="PR00245">
    <property type="entry name" value="OLFACTORYR"/>
</dbReference>
<evidence type="ECO:0000256" key="1">
    <source>
        <dbReference type="ARBA" id="ARBA00004651"/>
    </source>
</evidence>
<dbReference type="InterPro" id="IPR052921">
    <property type="entry name" value="GPCR1_Superfamily_Member"/>
</dbReference>
<sequence length="295" mass="33349">MVNRTLTFTMTAYSAMDSYKHGMLCVFLLLYVTILVALLIGVIYSERSLHAPMYVLLCNLAVNGLYGSSALLPHMLSTMLSTYEVSVWACQTQVYAIHTYAIVEFTILAVMSYDRYVAICHPLTYSSVMAHRLGGLVACMWLYPLVAFVVVLAFTIQLSYCGRSIEKLYCLNYLLVRLSCTDTGVLNVVGLVSVVVYTVPQLIMIFYSYAHILRVCVLSFRNSRFKALRTCTPHLLSILNYSFGCFFEIAQGRFDSSHMTYHTKMFMSLYFLICPPLLNPLIYGLGIQVVRLVMS</sequence>
<evidence type="ECO:0000256" key="9">
    <source>
        <dbReference type="ARBA" id="ARBA00023157"/>
    </source>
</evidence>
<dbReference type="PROSITE" id="PS00237">
    <property type="entry name" value="G_PROTEIN_RECEP_F1_1"/>
    <property type="match status" value="1"/>
</dbReference>
<dbReference type="GO" id="GO:0005886">
    <property type="term" value="C:plasma membrane"/>
    <property type="evidence" value="ECO:0007669"/>
    <property type="project" value="UniProtKB-SubCell"/>
</dbReference>
<name>A0A8C5E5H5_GOUWI</name>
<dbReference type="InterPro" id="IPR000725">
    <property type="entry name" value="Olfact_rcpt"/>
</dbReference>
<evidence type="ECO:0000313" key="17">
    <source>
        <dbReference type="Proteomes" id="UP000694680"/>
    </source>
</evidence>
<dbReference type="InterPro" id="IPR000276">
    <property type="entry name" value="GPCR_Rhodpsn"/>
</dbReference>
<feature type="transmembrane region" description="Helical" evidence="14">
    <location>
        <begin position="133"/>
        <end position="154"/>
    </location>
</feature>
<keyword evidence="2 14" id="KW-1003">Cell membrane</keyword>
<reference evidence="16" key="3">
    <citation type="submission" date="2025-09" db="UniProtKB">
        <authorList>
            <consortium name="Ensembl"/>
        </authorList>
    </citation>
    <scope>IDENTIFICATION</scope>
</reference>
<keyword evidence="9" id="KW-1015">Disulfide bond</keyword>
<evidence type="ECO:0000256" key="14">
    <source>
        <dbReference type="RuleBase" id="RU363047"/>
    </source>
</evidence>
<comment type="similarity">
    <text evidence="13">Belongs to the G-protein coupled receptor 1 family.</text>
</comment>
<evidence type="ECO:0000256" key="7">
    <source>
        <dbReference type="ARBA" id="ARBA00023040"/>
    </source>
</evidence>
<keyword evidence="3 14" id="KW-0716">Sensory transduction</keyword>
<dbReference type="PANTHER" id="PTHR26451:SF885">
    <property type="entry name" value="OLFACTORY RECEPTOR"/>
    <property type="match status" value="1"/>
</dbReference>
<dbReference type="PROSITE" id="PS50262">
    <property type="entry name" value="G_PROTEIN_RECEP_F1_2"/>
    <property type="match status" value="1"/>
</dbReference>